<evidence type="ECO:0000313" key="2">
    <source>
        <dbReference type="EMBL" id="QPG58962.2"/>
    </source>
</evidence>
<dbReference type="Pfam" id="PF04233">
    <property type="entry name" value="Phage_Mu_F"/>
    <property type="match status" value="1"/>
</dbReference>
<keyword evidence="3" id="KW-1185">Reference proteome</keyword>
<evidence type="ECO:0000313" key="3">
    <source>
        <dbReference type="Proteomes" id="UP000316416"/>
    </source>
</evidence>
<dbReference type="InterPro" id="IPR006528">
    <property type="entry name" value="Phage_head_morphogenesis_dom"/>
</dbReference>
<proteinExistence type="predicted"/>
<reference evidence="2" key="1">
    <citation type="submission" date="2021-07" db="EMBL/GenBank/DDBJ databases">
        <title>Shewanella sp. YLB-07 whole genome sequence.</title>
        <authorList>
            <person name="Yu L."/>
        </authorList>
    </citation>
    <scope>NUCLEOTIDE SEQUENCE</scope>
    <source>
        <strain evidence="2">YLB-08</strain>
    </source>
</reference>
<name>A0ABX6V8F7_9GAMM</name>
<dbReference type="Proteomes" id="UP000316416">
    <property type="component" value="Chromosome"/>
</dbReference>
<dbReference type="EMBL" id="CP045503">
    <property type="protein sequence ID" value="QPG58962.2"/>
    <property type="molecule type" value="Genomic_DNA"/>
</dbReference>
<dbReference type="InterPro" id="IPR024079">
    <property type="entry name" value="MetalloPept_cat_dom_sf"/>
</dbReference>
<protein>
    <submittedName>
        <fullName evidence="2">F protein</fullName>
    </submittedName>
</protein>
<accession>A0ABX6V8F7</accession>
<dbReference type="RefSeq" id="WP_142874582.1">
    <property type="nucleotide sequence ID" value="NZ_CP045503.2"/>
</dbReference>
<organism evidence="2 3">
    <name type="scientific">Shewanella eurypsychrophilus</name>
    <dbReference type="NCBI Taxonomy" id="2593656"/>
    <lineage>
        <taxon>Bacteria</taxon>
        <taxon>Pseudomonadati</taxon>
        <taxon>Pseudomonadota</taxon>
        <taxon>Gammaproteobacteria</taxon>
        <taxon>Alteromonadales</taxon>
        <taxon>Shewanellaceae</taxon>
        <taxon>Shewanella</taxon>
    </lineage>
</organism>
<evidence type="ECO:0000259" key="1">
    <source>
        <dbReference type="Pfam" id="PF04233"/>
    </source>
</evidence>
<sequence>MPSSARYGSLPFDEQITFFRNKLNVPTESWSDLWRHGHNSGFSVAGAMKDDLLNDFRRAVDAAIADGKSLTWFKKEFNNIVAKYGWEHTGKASWRAKVIFDTNMRQSYNAGRYEQLQQFEYWRYAHGDSRYPRELHLKWHGILLPKSDPWWQTHFAQNGWGCKCRIYGVSQSEFERKGLTTTAAPNDGLRDWTDNKTGEIHQVPKGIDPGFDYIPKRSTNLAKQQALAKQKAPVYQAPQRHIPSAFSTVKGVNIDGLNQVLTQLMETPSAPQLQQLVNFVQSTNRKTLFIKSAEMAGGKRSAAISAEVGHYLGFNAREALGRYTLRKNPKPEGFTSIDFDHVVVQVTTQHKLSRVDIDKVRSGIVNIIKQGAIEAGPYPINNKQLWWAFSEATGDFTDDASRLVTWIHEMGHQVHYKLGLPSPPTQQFLTHYGNPASSEKEWFAEHFTAYVLARTELQQVWPDVVHWFDELLPKNGWGK</sequence>
<dbReference type="Gene3D" id="3.40.390.10">
    <property type="entry name" value="Collagenase (Catalytic Domain)"/>
    <property type="match status" value="1"/>
</dbReference>
<dbReference type="SUPFAM" id="SSF55486">
    <property type="entry name" value="Metalloproteases ('zincins'), catalytic domain"/>
    <property type="match status" value="1"/>
</dbReference>
<feature type="domain" description="Phage head morphogenesis" evidence="1">
    <location>
        <begin position="55"/>
        <end position="166"/>
    </location>
</feature>
<gene>
    <name evidence="2" type="ORF">FM038_017225</name>
</gene>